<dbReference type="Pfam" id="PF13538">
    <property type="entry name" value="UvrD_C_2"/>
    <property type="match status" value="1"/>
</dbReference>
<feature type="domain" description="UvrD-like helicase C-terminal" evidence="3">
    <location>
        <begin position="653"/>
        <end position="699"/>
    </location>
</feature>
<protein>
    <submittedName>
        <fullName evidence="5">AAA family ATPase</fullName>
    </submittedName>
</protein>
<dbReference type="InterPro" id="IPR010994">
    <property type="entry name" value="RuvA_2-like"/>
</dbReference>
<dbReference type="CDD" id="cd17933">
    <property type="entry name" value="DEXSc_RecD-like"/>
    <property type="match status" value="1"/>
</dbReference>
<evidence type="ECO:0000256" key="1">
    <source>
        <dbReference type="ARBA" id="ARBA00022741"/>
    </source>
</evidence>
<dbReference type="InterPro" id="IPR027785">
    <property type="entry name" value="UvrD-like_helicase_C"/>
</dbReference>
<dbReference type="Gene3D" id="3.40.50.300">
    <property type="entry name" value="P-loop containing nucleotide triphosphate hydrolases"/>
    <property type="match status" value="2"/>
</dbReference>
<evidence type="ECO:0000313" key="6">
    <source>
        <dbReference type="Proteomes" id="UP001595704"/>
    </source>
</evidence>
<dbReference type="InterPro" id="IPR027417">
    <property type="entry name" value="P-loop_NTPase"/>
</dbReference>
<dbReference type="SUPFAM" id="SSF52540">
    <property type="entry name" value="P-loop containing nucleoside triphosphate hydrolases"/>
    <property type="match status" value="2"/>
</dbReference>
<dbReference type="Pfam" id="PF14490">
    <property type="entry name" value="HHH_RecD2"/>
    <property type="match status" value="1"/>
</dbReference>
<dbReference type="RefSeq" id="WP_191320827.1">
    <property type="nucleotide sequence ID" value="NZ_BNCG01000026.1"/>
</dbReference>
<evidence type="ECO:0000313" key="5">
    <source>
        <dbReference type="EMBL" id="MFC3636087.1"/>
    </source>
</evidence>
<keyword evidence="1" id="KW-0547">Nucleotide-binding</keyword>
<dbReference type="Proteomes" id="UP001595704">
    <property type="component" value="Unassembled WGS sequence"/>
</dbReference>
<dbReference type="PANTHER" id="PTHR43788:SF6">
    <property type="entry name" value="DNA HELICASE B"/>
    <property type="match status" value="1"/>
</dbReference>
<evidence type="ECO:0000259" key="3">
    <source>
        <dbReference type="Pfam" id="PF13538"/>
    </source>
</evidence>
<dbReference type="InterPro" id="IPR050534">
    <property type="entry name" value="Coronavir_polyprotein_1ab"/>
</dbReference>
<keyword evidence="6" id="KW-1185">Reference proteome</keyword>
<dbReference type="CDD" id="cd18809">
    <property type="entry name" value="SF1_C_RecD"/>
    <property type="match status" value="1"/>
</dbReference>
<feature type="domain" description="ATP-dependent RecD2 DNA helicase-like helix-hairpin-helix" evidence="4">
    <location>
        <begin position="147"/>
        <end position="232"/>
    </location>
</feature>
<dbReference type="PANTHER" id="PTHR43788">
    <property type="entry name" value="DNA2/NAM7 HELICASE FAMILY MEMBER"/>
    <property type="match status" value="1"/>
</dbReference>
<dbReference type="InterPro" id="IPR029493">
    <property type="entry name" value="RecD2-like_HHH"/>
</dbReference>
<proteinExistence type="predicted"/>
<sequence length="730" mass="79163">MIQIAKVRPSGIRTAWEVLGDGSLAHRDAILTIQFSTQLWEAASVGSVWSVEGKIERRSYKVRGFTVNDELLTVERARHVRPSGALLARWIAKNIDGLGDVIARRLMRAHPDIDAVVRSGDVQALMAVSGVNERRAKALIEKWPPEGLYGVLNWLQESGLPLGLADRLARVYGESALGRLKDDPFLLAAFGVSFAKILDLINVLEIELPRERLLAAIAEHVASSICARTGSTVVSDDELLKGVERVAADIDIVTDGLIEAALNNGVLIRTERGYQGLGAAIQEHAVARFLNRSAARPSGAGAMLAAWERDLTDELIESALRAFEATLPFAMTAEQRAAVKGTVKSPVGVISGGAGTGKTTILLAILAVYDQIAQGMVKFQVALSGRAAQRMAESTGRPATTIAKLLSDHRGENRPDFPEHALLVVDEASMVDLLTAYRLVGILPYATRILLVGDVGQLPPIGAGLVLHAVMRGNLPVFELSQVKRQGQDSGIHRLATAVRTNTYDHGLLNSVSGDCQYDPDCSPETIIRIWEESGCEEGCILLTPTRKGPLGVNALNTLIQSHRDAAERRPELHYSDDLRGWIPWVTGRGARLRLGDQVMVTANDYDADMRNGDLGTIVDVYPKARGGVLGVLELNGRLVEITARLLEALDLGYAMTIHKSQGSQWPACVLLLPGYVPHMLDQTLLYTAITRPAERLRVHGDRSLIMRALSRGPVAAQRNTNLESLLSRA</sequence>
<name>A0ABV7UBQ7_9HYPH</name>
<accession>A0ABV7UBQ7</accession>
<dbReference type="EMBL" id="JBHRYC010000018">
    <property type="protein sequence ID" value="MFC3636087.1"/>
    <property type="molecule type" value="Genomic_DNA"/>
</dbReference>
<evidence type="ECO:0000259" key="4">
    <source>
        <dbReference type="Pfam" id="PF14490"/>
    </source>
</evidence>
<gene>
    <name evidence="5" type="ORF">ACFONL_01620</name>
</gene>
<dbReference type="Gene3D" id="2.30.30.940">
    <property type="match status" value="1"/>
</dbReference>
<keyword evidence="2" id="KW-0067">ATP-binding</keyword>
<evidence type="ECO:0000256" key="2">
    <source>
        <dbReference type="ARBA" id="ARBA00022840"/>
    </source>
</evidence>
<dbReference type="Gene3D" id="1.10.150.20">
    <property type="entry name" value="5' to 3' exonuclease, C-terminal subdomain"/>
    <property type="match status" value="1"/>
</dbReference>
<dbReference type="SUPFAM" id="SSF47781">
    <property type="entry name" value="RuvA domain 2-like"/>
    <property type="match status" value="1"/>
</dbReference>
<organism evidence="5 6">
    <name type="scientific">Camelimonas fluminis</name>
    <dbReference type="NCBI Taxonomy" id="1576911"/>
    <lineage>
        <taxon>Bacteria</taxon>
        <taxon>Pseudomonadati</taxon>
        <taxon>Pseudomonadota</taxon>
        <taxon>Alphaproteobacteria</taxon>
        <taxon>Hyphomicrobiales</taxon>
        <taxon>Chelatococcaceae</taxon>
        <taxon>Camelimonas</taxon>
    </lineage>
</organism>
<dbReference type="Pfam" id="PF13604">
    <property type="entry name" value="AAA_30"/>
    <property type="match status" value="1"/>
</dbReference>
<reference evidence="6" key="1">
    <citation type="journal article" date="2019" name="Int. J. Syst. Evol. Microbiol.">
        <title>The Global Catalogue of Microorganisms (GCM) 10K type strain sequencing project: providing services to taxonomists for standard genome sequencing and annotation.</title>
        <authorList>
            <consortium name="The Broad Institute Genomics Platform"/>
            <consortium name="The Broad Institute Genome Sequencing Center for Infectious Disease"/>
            <person name="Wu L."/>
            <person name="Ma J."/>
        </authorList>
    </citation>
    <scope>NUCLEOTIDE SEQUENCE [LARGE SCALE GENOMIC DNA]</scope>
    <source>
        <strain evidence="6">KCTC 42282</strain>
    </source>
</reference>
<comment type="caution">
    <text evidence="5">The sequence shown here is derived from an EMBL/GenBank/DDBJ whole genome shotgun (WGS) entry which is preliminary data.</text>
</comment>